<sequence length="126" mass="14029">MRYGYSWFEIAILGLLIKQLRKRSHMGMGATGRGVITGANDTYHGIQSLNENGAIKHSAEYARQLVTTGKAKSEDEALQMANQEIQRLRACLAGEQLNRSVRMALRAESQESETAPSFRTPSLQYP</sequence>
<dbReference type="RefSeq" id="WP_203571873.1">
    <property type="nucleotide sequence ID" value="NZ_WOFE01000008.1"/>
</dbReference>
<accession>A0ABS2CGI3</accession>
<organism evidence="2 3">
    <name type="scientific">Deefgea chitinilytica</name>
    <dbReference type="NCBI Taxonomy" id="570276"/>
    <lineage>
        <taxon>Bacteria</taxon>
        <taxon>Pseudomonadati</taxon>
        <taxon>Pseudomonadota</taxon>
        <taxon>Betaproteobacteria</taxon>
        <taxon>Neisseriales</taxon>
        <taxon>Chitinibacteraceae</taxon>
        <taxon>Deefgea</taxon>
    </lineage>
</organism>
<protein>
    <submittedName>
        <fullName evidence="2">Uncharacterized protein</fullName>
    </submittedName>
</protein>
<evidence type="ECO:0000256" key="1">
    <source>
        <dbReference type="SAM" id="MobiDB-lite"/>
    </source>
</evidence>
<dbReference type="EMBL" id="WOFE01000008">
    <property type="protein sequence ID" value="MBM5572543.1"/>
    <property type="molecule type" value="Genomic_DNA"/>
</dbReference>
<comment type="caution">
    <text evidence="2">The sequence shown here is derived from an EMBL/GenBank/DDBJ whole genome shotgun (WGS) entry which is preliminary data.</text>
</comment>
<proteinExistence type="predicted"/>
<dbReference type="Proteomes" id="UP001195660">
    <property type="component" value="Unassembled WGS sequence"/>
</dbReference>
<feature type="compositionally biased region" description="Polar residues" evidence="1">
    <location>
        <begin position="112"/>
        <end position="126"/>
    </location>
</feature>
<evidence type="ECO:0000313" key="2">
    <source>
        <dbReference type="EMBL" id="MBM5572543.1"/>
    </source>
</evidence>
<evidence type="ECO:0000313" key="3">
    <source>
        <dbReference type="Proteomes" id="UP001195660"/>
    </source>
</evidence>
<reference evidence="2 3" key="1">
    <citation type="submission" date="2019-11" db="EMBL/GenBank/DDBJ databases">
        <title>Novel Deefgea species.</title>
        <authorList>
            <person name="Han J.-H."/>
        </authorList>
    </citation>
    <scope>NUCLEOTIDE SEQUENCE [LARGE SCALE GENOMIC DNA]</scope>
    <source>
        <strain evidence="2 3">LMG 24817</strain>
    </source>
</reference>
<keyword evidence="3" id="KW-1185">Reference proteome</keyword>
<name>A0ABS2CGI3_9NEIS</name>
<feature type="region of interest" description="Disordered" evidence="1">
    <location>
        <begin position="106"/>
        <end position="126"/>
    </location>
</feature>
<gene>
    <name evidence="2" type="ORF">GM173_13280</name>
</gene>